<comment type="caution">
    <text evidence="1">The sequence shown here is derived from an EMBL/GenBank/DDBJ whole genome shotgun (WGS) entry which is preliminary data.</text>
</comment>
<protein>
    <submittedName>
        <fullName evidence="1">Uncharacterized protein</fullName>
    </submittedName>
</protein>
<dbReference type="Proteomes" id="UP001500235">
    <property type="component" value="Unassembled WGS sequence"/>
</dbReference>
<gene>
    <name evidence="1" type="ORF">GCM10022280_27350</name>
</gene>
<dbReference type="EMBL" id="BAABBQ010000001">
    <property type="protein sequence ID" value="GAA4025007.1"/>
    <property type="molecule type" value="Genomic_DNA"/>
</dbReference>
<reference evidence="2" key="1">
    <citation type="journal article" date="2019" name="Int. J. Syst. Evol. Microbiol.">
        <title>The Global Catalogue of Microorganisms (GCM) 10K type strain sequencing project: providing services to taxonomists for standard genome sequencing and annotation.</title>
        <authorList>
            <consortium name="The Broad Institute Genomics Platform"/>
            <consortium name="The Broad Institute Genome Sequencing Center for Infectious Disease"/>
            <person name="Wu L."/>
            <person name="Ma J."/>
        </authorList>
    </citation>
    <scope>NUCLEOTIDE SEQUENCE [LARGE SCALE GENOMIC DNA]</scope>
    <source>
        <strain evidence="2">JCM 17563</strain>
    </source>
</reference>
<sequence length="134" mass="15714">MNYVRFITPWWRVRRQVDCGPFGPAYEAWRDRDVPEVLRVAIGEEIDWFERHLPVPGRQAFRVKSCRRWRSDGICWFHAEAREMIAHAFVLAALLEEVGVPVRKAATHRPGTILYRDAYQIVAKPIEATPTLYH</sequence>
<organism evidence="1 2">
    <name type="scientific">Sphingomonas swuensis</name>
    <dbReference type="NCBI Taxonomy" id="977800"/>
    <lineage>
        <taxon>Bacteria</taxon>
        <taxon>Pseudomonadati</taxon>
        <taxon>Pseudomonadota</taxon>
        <taxon>Alphaproteobacteria</taxon>
        <taxon>Sphingomonadales</taxon>
        <taxon>Sphingomonadaceae</taxon>
        <taxon>Sphingomonas</taxon>
    </lineage>
</organism>
<accession>A0ABP7TE42</accession>
<evidence type="ECO:0000313" key="2">
    <source>
        <dbReference type="Proteomes" id="UP001500235"/>
    </source>
</evidence>
<keyword evidence="2" id="KW-1185">Reference proteome</keyword>
<proteinExistence type="predicted"/>
<dbReference type="RefSeq" id="WP_344707953.1">
    <property type="nucleotide sequence ID" value="NZ_BAABBQ010000001.1"/>
</dbReference>
<evidence type="ECO:0000313" key="1">
    <source>
        <dbReference type="EMBL" id="GAA4025007.1"/>
    </source>
</evidence>
<name>A0ABP7TE42_9SPHN</name>